<feature type="domain" description="Major facilitator superfamily (MFS) profile" evidence="8">
    <location>
        <begin position="1"/>
        <end position="490"/>
    </location>
</feature>
<organism evidence="9 10">
    <name type="scientific">Solimonas fluminis</name>
    <dbReference type="NCBI Taxonomy" id="2086571"/>
    <lineage>
        <taxon>Bacteria</taxon>
        <taxon>Pseudomonadati</taxon>
        <taxon>Pseudomonadota</taxon>
        <taxon>Gammaproteobacteria</taxon>
        <taxon>Nevskiales</taxon>
        <taxon>Nevskiaceae</taxon>
        <taxon>Solimonas</taxon>
    </lineage>
</organism>
<feature type="transmembrane region" description="Helical" evidence="7">
    <location>
        <begin position="31"/>
        <end position="49"/>
    </location>
</feature>
<reference evidence="9 10" key="1">
    <citation type="submission" date="2018-02" db="EMBL/GenBank/DDBJ databases">
        <title>Genome sequencing of Solimonas sp. HR-BB.</title>
        <authorList>
            <person name="Lee Y."/>
            <person name="Jeon C.O."/>
        </authorList>
    </citation>
    <scope>NUCLEOTIDE SEQUENCE [LARGE SCALE GENOMIC DNA]</scope>
    <source>
        <strain evidence="9 10">HR-BB</strain>
    </source>
</reference>
<feature type="transmembrane region" description="Helical" evidence="7">
    <location>
        <begin position="61"/>
        <end position="80"/>
    </location>
</feature>
<feature type="transmembrane region" description="Helical" evidence="7">
    <location>
        <begin position="120"/>
        <end position="141"/>
    </location>
</feature>
<keyword evidence="3" id="KW-1003">Cell membrane</keyword>
<keyword evidence="10" id="KW-1185">Reference proteome</keyword>
<dbReference type="EMBL" id="PSNW01000001">
    <property type="protein sequence ID" value="PPE76015.1"/>
    <property type="molecule type" value="Genomic_DNA"/>
</dbReference>
<name>A0A2S5TLZ4_9GAMM</name>
<dbReference type="OrthoDB" id="9812221at2"/>
<evidence type="ECO:0000256" key="1">
    <source>
        <dbReference type="ARBA" id="ARBA00004651"/>
    </source>
</evidence>
<evidence type="ECO:0000256" key="7">
    <source>
        <dbReference type="SAM" id="Phobius"/>
    </source>
</evidence>
<evidence type="ECO:0000256" key="3">
    <source>
        <dbReference type="ARBA" id="ARBA00022475"/>
    </source>
</evidence>
<dbReference type="SUPFAM" id="SSF103473">
    <property type="entry name" value="MFS general substrate transporter"/>
    <property type="match status" value="1"/>
</dbReference>
<dbReference type="PROSITE" id="PS50850">
    <property type="entry name" value="MFS"/>
    <property type="match status" value="1"/>
</dbReference>
<feature type="transmembrane region" description="Helical" evidence="7">
    <location>
        <begin position="323"/>
        <end position="342"/>
    </location>
</feature>
<dbReference type="Proteomes" id="UP000238220">
    <property type="component" value="Unassembled WGS sequence"/>
</dbReference>
<evidence type="ECO:0000256" key="4">
    <source>
        <dbReference type="ARBA" id="ARBA00022692"/>
    </source>
</evidence>
<accession>A0A2S5TLZ4</accession>
<feature type="transmembrane region" description="Helical" evidence="7">
    <location>
        <begin position="354"/>
        <end position="375"/>
    </location>
</feature>
<dbReference type="PANTHER" id="PTHR23501:SF174">
    <property type="entry name" value="MULTIDRUG EXPORT PROTEIN EMRB-RELATED"/>
    <property type="match status" value="1"/>
</dbReference>
<dbReference type="AlphaFoldDB" id="A0A2S5TLZ4"/>
<feature type="transmembrane region" description="Helical" evidence="7">
    <location>
        <begin position="220"/>
        <end position="238"/>
    </location>
</feature>
<keyword evidence="5 7" id="KW-1133">Transmembrane helix</keyword>
<dbReference type="InterPro" id="IPR036259">
    <property type="entry name" value="MFS_trans_sf"/>
</dbReference>
<dbReference type="Pfam" id="PF07690">
    <property type="entry name" value="MFS_1"/>
    <property type="match status" value="1"/>
</dbReference>
<evidence type="ECO:0000313" key="10">
    <source>
        <dbReference type="Proteomes" id="UP000238220"/>
    </source>
</evidence>
<evidence type="ECO:0000256" key="6">
    <source>
        <dbReference type="ARBA" id="ARBA00023136"/>
    </source>
</evidence>
<dbReference type="GO" id="GO:0005886">
    <property type="term" value="C:plasma membrane"/>
    <property type="evidence" value="ECO:0007669"/>
    <property type="project" value="UniProtKB-SubCell"/>
</dbReference>
<feature type="transmembrane region" description="Helical" evidence="7">
    <location>
        <begin position="259"/>
        <end position="279"/>
    </location>
</feature>
<evidence type="ECO:0000256" key="2">
    <source>
        <dbReference type="ARBA" id="ARBA00022448"/>
    </source>
</evidence>
<protein>
    <submittedName>
        <fullName evidence="9">EmrB/QacA family drug resistance transporter</fullName>
    </submittedName>
</protein>
<dbReference type="NCBIfam" id="TIGR00711">
    <property type="entry name" value="efflux_EmrB"/>
    <property type="match status" value="1"/>
</dbReference>
<feature type="transmembrane region" description="Helical" evidence="7">
    <location>
        <begin position="189"/>
        <end position="208"/>
    </location>
</feature>
<keyword evidence="2" id="KW-0813">Transport</keyword>
<dbReference type="GO" id="GO:0022857">
    <property type="term" value="F:transmembrane transporter activity"/>
    <property type="evidence" value="ECO:0007669"/>
    <property type="project" value="InterPro"/>
</dbReference>
<feature type="transmembrane region" description="Helical" evidence="7">
    <location>
        <begin position="291"/>
        <end position="311"/>
    </location>
</feature>
<dbReference type="Gene3D" id="1.20.1720.10">
    <property type="entry name" value="Multidrug resistance protein D"/>
    <property type="match status" value="1"/>
</dbReference>
<dbReference type="InterPro" id="IPR020846">
    <property type="entry name" value="MFS_dom"/>
</dbReference>
<dbReference type="InterPro" id="IPR011701">
    <property type="entry name" value="MFS"/>
</dbReference>
<evidence type="ECO:0000256" key="5">
    <source>
        <dbReference type="ARBA" id="ARBA00022989"/>
    </source>
</evidence>
<evidence type="ECO:0000313" key="9">
    <source>
        <dbReference type="EMBL" id="PPE76015.1"/>
    </source>
</evidence>
<keyword evidence="6 7" id="KW-0472">Membrane</keyword>
<dbReference type="PANTHER" id="PTHR23501">
    <property type="entry name" value="MAJOR FACILITATOR SUPERFAMILY"/>
    <property type="match status" value="1"/>
</dbReference>
<dbReference type="Gene3D" id="1.20.1250.20">
    <property type="entry name" value="MFS general substrate transporter like domains"/>
    <property type="match status" value="1"/>
</dbReference>
<evidence type="ECO:0000259" key="8">
    <source>
        <dbReference type="PROSITE" id="PS50850"/>
    </source>
</evidence>
<comment type="caution">
    <text evidence="9">The sequence shown here is derived from an EMBL/GenBank/DDBJ whole genome shotgun (WGS) entry which is preliminary data.</text>
</comment>
<dbReference type="InterPro" id="IPR004638">
    <property type="entry name" value="EmrB-like"/>
</dbReference>
<feature type="transmembrane region" description="Helical" evidence="7">
    <location>
        <begin position="147"/>
        <end position="169"/>
    </location>
</feature>
<feature type="transmembrane region" description="Helical" evidence="7">
    <location>
        <begin position="86"/>
        <end position="108"/>
    </location>
</feature>
<gene>
    <name evidence="9" type="ORF">C3942_00575</name>
</gene>
<comment type="subcellular location">
    <subcellularLocation>
        <location evidence="1">Cell membrane</location>
        <topology evidence="1">Multi-pass membrane protein</topology>
    </subcellularLocation>
</comment>
<keyword evidence="4 7" id="KW-0812">Transmembrane</keyword>
<feature type="transmembrane region" description="Helical" evidence="7">
    <location>
        <begin position="461"/>
        <end position="485"/>
    </location>
</feature>
<proteinExistence type="predicted"/>
<dbReference type="CDD" id="cd17503">
    <property type="entry name" value="MFS_LmrB_MDR_like"/>
    <property type="match status" value="1"/>
</dbReference>
<sequence>MAAFMEVLDTAIANVSLVHIAGSLSASTEEATWVLTSYLVANAIVLPMTGWLSDTIGRKRYYIGCIVAFTIASLLCGLAPSLPALIGLRILQGAAGAGLQPVSQAILADSFPQEQRGMAMAVYGMAVISGPAFGPALGGWITDQFSWHWIFLINVPVGIVLVTLAMALIRDPPELRAVTRQRRESGIRVDYLGFALIALSMGSLQLILDLGQKHDWLDSDFILSCIMVCVFSLALLVYRELTHEHPIINLRLLGNRNFAIANVLVAGMSIPLLGLSVLLPQMMQTLLGYSAMDAGIVVSPGALVTVVMMPIVGKLVTRVDSRILSSSGYVLISLAMLMLTTIDLDIAHGQLVALRMFQMFGLAFVFIPLNALAYADTPPGQTSSATAIINLMRNLGGSVGVSMVTFSLSRAHQVHHANLAENIDPLNPAYQATMQSMSTTLGNEQAAHAAMSGMIERQAGMLAYIDVYYLLAALTAIMAMTVWLVKRSKPPASAPVDSH</sequence>